<sequence length="77" mass="8531">MGWDHVFNEHTNIDVTFGGTNYKTHCCYYPGYDKYSPSDLGLPSYTDQYAQQANAALVQLPVKSKSVLGILSSPKPT</sequence>
<organism evidence="1 2">
    <name type="scientific">Edaphobacter modestus</name>
    <dbReference type="NCBI Taxonomy" id="388466"/>
    <lineage>
        <taxon>Bacteria</taxon>
        <taxon>Pseudomonadati</taxon>
        <taxon>Acidobacteriota</taxon>
        <taxon>Terriglobia</taxon>
        <taxon>Terriglobales</taxon>
        <taxon>Acidobacteriaceae</taxon>
        <taxon>Edaphobacter</taxon>
    </lineage>
</organism>
<proteinExistence type="predicted"/>
<name>A0A4Q7YRF0_9BACT</name>
<protein>
    <submittedName>
        <fullName evidence="1">Uncharacterized protein</fullName>
    </submittedName>
</protein>
<evidence type="ECO:0000313" key="2">
    <source>
        <dbReference type="Proteomes" id="UP000292958"/>
    </source>
</evidence>
<reference evidence="1 2" key="1">
    <citation type="submission" date="2019-02" db="EMBL/GenBank/DDBJ databases">
        <title>Genomic Encyclopedia of Archaeal and Bacterial Type Strains, Phase II (KMG-II): from individual species to whole genera.</title>
        <authorList>
            <person name="Goeker M."/>
        </authorList>
    </citation>
    <scope>NUCLEOTIDE SEQUENCE [LARGE SCALE GENOMIC DNA]</scope>
    <source>
        <strain evidence="1 2">DSM 18101</strain>
    </source>
</reference>
<evidence type="ECO:0000313" key="1">
    <source>
        <dbReference type="EMBL" id="RZU39395.1"/>
    </source>
</evidence>
<accession>A0A4Q7YRF0</accession>
<dbReference type="Proteomes" id="UP000292958">
    <property type="component" value="Unassembled WGS sequence"/>
</dbReference>
<gene>
    <name evidence="1" type="ORF">BDD14_0776</name>
</gene>
<dbReference type="AlphaFoldDB" id="A0A4Q7YRF0"/>
<keyword evidence="2" id="KW-1185">Reference proteome</keyword>
<dbReference type="EMBL" id="SHKW01000001">
    <property type="protein sequence ID" value="RZU39395.1"/>
    <property type="molecule type" value="Genomic_DNA"/>
</dbReference>
<comment type="caution">
    <text evidence="1">The sequence shown here is derived from an EMBL/GenBank/DDBJ whole genome shotgun (WGS) entry which is preliminary data.</text>
</comment>